<proteinExistence type="predicted"/>
<dbReference type="EMBL" id="JAWDGP010002576">
    <property type="protein sequence ID" value="KAK3781876.1"/>
    <property type="molecule type" value="Genomic_DNA"/>
</dbReference>
<evidence type="ECO:0000313" key="2">
    <source>
        <dbReference type="Proteomes" id="UP001283361"/>
    </source>
</evidence>
<comment type="caution">
    <text evidence="1">The sequence shown here is derived from an EMBL/GenBank/DDBJ whole genome shotgun (WGS) entry which is preliminary data.</text>
</comment>
<protein>
    <submittedName>
        <fullName evidence="1">Uncharacterized protein</fullName>
    </submittedName>
</protein>
<dbReference type="Proteomes" id="UP001283361">
    <property type="component" value="Unassembled WGS sequence"/>
</dbReference>
<sequence length="254" mass="29739">MSRSEKEPNNRVTRDVEIRASHATYFNDFRFLFEALTVWRAPQLVRKERFLIRRRFDRGVYQAILALPQNGNLSGLHQRGLVVAAIDSKQSEELRFCRSVGGCGTKKSNSFNKFCRDYLPRVQNFSWVGQLGLTILALPLFVKALLADQEKSLSYFHVDRLYHAINHRIKREDMKSKEETLAAKRRGHFLRKERECQDRDEGSSSFLLEDIRRRKKCSTKNPRRRLWTSLSVLTSRHSPRRAVWQMSGQRAAGR</sequence>
<name>A0AAE1DSW8_9GAST</name>
<reference evidence="1" key="1">
    <citation type="journal article" date="2023" name="G3 (Bethesda)">
        <title>A reference genome for the long-term kleptoplast-retaining sea slug Elysia crispata morphotype clarki.</title>
        <authorList>
            <person name="Eastman K.E."/>
            <person name="Pendleton A.L."/>
            <person name="Shaikh M.A."/>
            <person name="Suttiyut T."/>
            <person name="Ogas R."/>
            <person name="Tomko P."/>
            <person name="Gavelis G."/>
            <person name="Widhalm J.R."/>
            <person name="Wisecaver J.H."/>
        </authorList>
    </citation>
    <scope>NUCLEOTIDE SEQUENCE</scope>
    <source>
        <strain evidence="1">ECLA1</strain>
    </source>
</reference>
<organism evidence="1 2">
    <name type="scientific">Elysia crispata</name>
    <name type="common">lettuce slug</name>
    <dbReference type="NCBI Taxonomy" id="231223"/>
    <lineage>
        <taxon>Eukaryota</taxon>
        <taxon>Metazoa</taxon>
        <taxon>Spiralia</taxon>
        <taxon>Lophotrochozoa</taxon>
        <taxon>Mollusca</taxon>
        <taxon>Gastropoda</taxon>
        <taxon>Heterobranchia</taxon>
        <taxon>Euthyneura</taxon>
        <taxon>Panpulmonata</taxon>
        <taxon>Sacoglossa</taxon>
        <taxon>Placobranchoidea</taxon>
        <taxon>Plakobranchidae</taxon>
        <taxon>Elysia</taxon>
    </lineage>
</organism>
<gene>
    <name evidence="1" type="ORF">RRG08_020568</name>
</gene>
<dbReference type="AlphaFoldDB" id="A0AAE1DSW8"/>
<evidence type="ECO:0000313" key="1">
    <source>
        <dbReference type="EMBL" id="KAK3781876.1"/>
    </source>
</evidence>
<accession>A0AAE1DSW8</accession>
<keyword evidence="2" id="KW-1185">Reference proteome</keyword>